<proteinExistence type="predicted"/>
<dbReference type="eggNOG" id="COG5361">
    <property type="taxonomic scope" value="Bacteria"/>
</dbReference>
<accession>Q98BQ6</accession>
<dbReference type="Pfam" id="PF06742">
    <property type="entry name" value="DUF1214"/>
    <property type="match status" value="1"/>
</dbReference>
<reference evidence="2 3" key="1">
    <citation type="journal article" date="2000" name="DNA Res.">
        <title>Complete genome structure of the nitrogen-fixing symbiotic bacterium Mesorhizobium loti.</title>
        <authorList>
            <person name="Kaneko T."/>
            <person name="Nakamura Y."/>
            <person name="Sato S."/>
            <person name="Asamizu E."/>
            <person name="Kato T."/>
            <person name="Sasamoto S."/>
            <person name="Watanabe A."/>
            <person name="Idesawa K."/>
            <person name="Ishikawa A."/>
            <person name="Kawashima K."/>
            <person name="Kimura T."/>
            <person name="Kishida Y."/>
            <person name="Kiyokawa C."/>
            <person name="Kohara M."/>
            <person name="Matsumoto M."/>
            <person name="Matsuno A."/>
            <person name="Mochizuki Y."/>
            <person name="Nakayama S."/>
            <person name="Nakazaki N."/>
            <person name="Shimpo S."/>
            <person name="Sugimoto M."/>
            <person name="Takeuchi C."/>
            <person name="Yamada M."/>
            <person name="Tabata S."/>
        </authorList>
    </citation>
    <scope>NUCLEOTIDE SEQUENCE [LARGE SCALE GENOMIC DNA]</scope>
    <source>
        <strain evidence="3">LMG 29417 / CECT 9101 / MAFF 303099</strain>
    </source>
</reference>
<dbReference type="Proteomes" id="UP000000552">
    <property type="component" value="Chromosome"/>
</dbReference>
<dbReference type="EMBL" id="BA000012">
    <property type="protein sequence ID" value="BAB51916.1"/>
    <property type="molecule type" value="Genomic_DNA"/>
</dbReference>
<dbReference type="PANTHER" id="PTHR36509:SF2">
    <property type="entry name" value="BLL3101 PROTEIN"/>
    <property type="match status" value="1"/>
</dbReference>
<evidence type="ECO:0000313" key="3">
    <source>
        <dbReference type="Proteomes" id="UP000000552"/>
    </source>
</evidence>
<dbReference type="InterPro" id="IPR037049">
    <property type="entry name" value="DUF1214_C_sf"/>
</dbReference>
<dbReference type="PANTHER" id="PTHR36509">
    <property type="entry name" value="BLL3101 PROTEIN"/>
    <property type="match status" value="1"/>
</dbReference>
<dbReference type="SUPFAM" id="SSF160935">
    <property type="entry name" value="VPA0735-like"/>
    <property type="match status" value="1"/>
</dbReference>
<gene>
    <name evidence="2" type="ordered locus">mll5468</name>
</gene>
<dbReference type="HOGENOM" id="CLU_1600874_0_0_5"/>
<evidence type="ECO:0000259" key="1">
    <source>
        <dbReference type="Pfam" id="PF06742"/>
    </source>
</evidence>
<dbReference type="InterPro" id="IPR010621">
    <property type="entry name" value="DUF1214"/>
</dbReference>
<feature type="domain" description="DUF1214" evidence="1">
    <location>
        <begin position="67"/>
        <end position="151"/>
    </location>
</feature>
<protein>
    <submittedName>
        <fullName evidence="2">Mll5468 protein</fullName>
    </submittedName>
</protein>
<organism evidence="2 3">
    <name type="scientific">Mesorhizobium japonicum (strain LMG 29417 / CECT 9101 / MAFF 303099)</name>
    <name type="common">Mesorhizobium loti (strain MAFF 303099)</name>
    <dbReference type="NCBI Taxonomy" id="266835"/>
    <lineage>
        <taxon>Bacteria</taxon>
        <taxon>Pseudomonadati</taxon>
        <taxon>Pseudomonadota</taxon>
        <taxon>Alphaproteobacteria</taxon>
        <taxon>Hyphomicrobiales</taxon>
        <taxon>Phyllobacteriaceae</taxon>
        <taxon>Mesorhizobium</taxon>
    </lineage>
</organism>
<dbReference type="AlphaFoldDB" id="Q98BQ6"/>
<dbReference type="Gene3D" id="2.60.120.600">
    <property type="entry name" value="Domain of unknown function DUF1214, C-terminal domain"/>
    <property type="match status" value="1"/>
</dbReference>
<evidence type="ECO:0000313" key="2">
    <source>
        <dbReference type="EMBL" id="BAB51916.1"/>
    </source>
</evidence>
<name>Q98BQ6_RHILO</name>
<dbReference type="KEGG" id="mlo:mll5468"/>
<sequence>MPNWDQTSQKKVRDALLALAETLPDTKRTFGARDRVDPVRHLIGTAFAFGGNPERDALYLNVTPSKNDGKTVYRLAVKDVPVDAFWSISLYNAEGHFQKNDLNAYSLNSITAQKTADGSVDVQFGGCDGKISNCLPTMPGWNYMVRLYRPSAEVLEGRWRFPEAQPAT</sequence>